<evidence type="ECO:0000313" key="2">
    <source>
        <dbReference type="EMBL" id="AHH08327.1"/>
    </source>
</evidence>
<dbReference type="EMBL" id="CP005829">
    <property type="protein sequence ID" value="AHH08327.1"/>
    <property type="molecule type" value="Genomic_DNA"/>
</dbReference>
<dbReference type="AlphaFoldDB" id="W5SN30"/>
<evidence type="ECO:0000256" key="1">
    <source>
        <dbReference type="SAM" id="Phobius"/>
    </source>
</evidence>
<feature type="transmembrane region" description="Helical" evidence="1">
    <location>
        <begin position="47"/>
        <end position="70"/>
    </location>
</feature>
<reference evidence="2 3" key="1">
    <citation type="submission" date="2013-04" db="EMBL/GenBank/DDBJ databases">
        <title>Comparative Genomics of Relapsing Fever Spirochetes.</title>
        <authorList>
            <person name="Schwan T.G."/>
            <person name="Raffel S.J."/>
            <person name="Porcella S.F."/>
            <person name="Martens C.A."/>
            <person name="Bruno D.P."/>
            <person name="Rickefs S.M."/>
            <person name="Barbian K.B."/>
        </authorList>
    </citation>
    <scope>NUCLEOTIDE SEQUENCE [LARGE SCALE GENOMIC DNA]</scope>
    <source>
        <strain evidence="2 3">BA2</strain>
    </source>
</reference>
<keyword evidence="1" id="KW-1133">Transmembrane helix</keyword>
<feature type="transmembrane region" description="Helical" evidence="1">
    <location>
        <begin position="115"/>
        <end position="137"/>
    </location>
</feature>
<dbReference type="PATRIC" id="fig|1313293.3.peg.367"/>
<sequence length="145" mass="16674">MLKANNTKTTRIITGLIAVLQIVSSILILTALFIFAERTIPIQSHSIRLMIAFIIFSPELCVSMLTIHYVSYEQFKILHNLITITKTFQIIMSILLIILGLSLDLIKLLHIHQLWFLILLVIIITYAIFNTMILILIKVKNKIME</sequence>
<gene>
    <name evidence="2" type="ORF">BAN_0079100</name>
</gene>
<accession>W5SN30</accession>
<organism evidence="2 3">
    <name type="scientific">Borrelia anserina BA2</name>
    <dbReference type="NCBI Taxonomy" id="1313293"/>
    <lineage>
        <taxon>Bacteria</taxon>
        <taxon>Pseudomonadati</taxon>
        <taxon>Spirochaetota</taxon>
        <taxon>Spirochaetia</taxon>
        <taxon>Spirochaetales</taxon>
        <taxon>Borreliaceae</taxon>
        <taxon>Borrelia</taxon>
    </lineage>
</organism>
<name>W5SN30_BORAN</name>
<dbReference type="HOGENOM" id="CLU_1802371_0_0_12"/>
<evidence type="ECO:0000313" key="3">
    <source>
        <dbReference type="Proteomes" id="UP000019262"/>
    </source>
</evidence>
<dbReference type="Proteomes" id="UP000019262">
    <property type="component" value="Chromosome"/>
</dbReference>
<keyword evidence="1" id="KW-0472">Membrane</keyword>
<protein>
    <submittedName>
        <fullName evidence="2">Uncharacterized protein</fullName>
    </submittedName>
</protein>
<proteinExistence type="predicted"/>
<keyword evidence="1" id="KW-0812">Transmembrane</keyword>
<feature type="transmembrane region" description="Helical" evidence="1">
    <location>
        <begin position="12"/>
        <end position="35"/>
    </location>
</feature>